<dbReference type="Pfam" id="PF13715">
    <property type="entry name" value="CarbopepD_reg_2"/>
    <property type="match status" value="1"/>
</dbReference>
<dbReference type="InterPro" id="IPR008969">
    <property type="entry name" value="CarboxyPept-like_regulatory"/>
</dbReference>
<dbReference type="SUPFAM" id="SSF49464">
    <property type="entry name" value="Carboxypeptidase regulatory domain-like"/>
    <property type="match status" value="1"/>
</dbReference>
<organism evidence="10 11">
    <name type="scientific">Pedobacter rhodius</name>
    <dbReference type="NCBI Taxonomy" id="3004098"/>
    <lineage>
        <taxon>Bacteria</taxon>
        <taxon>Pseudomonadati</taxon>
        <taxon>Bacteroidota</taxon>
        <taxon>Sphingobacteriia</taxon>
        <taxon>Sphingobacteriales</taxon>
        <taxon>Sphingobacteriaceae</taxon>
        <taxon>Pedobacter</taxon>
    </lineage>
</organism>
<feature type="chain" id="PRO_5047333713" evidence="8">
    <location>
        <begin position="22"/>
        <end position="1059"/>
    </location>
</feature>
<evidence type="ECO:0000313" key="11">
    <source>
        <dbReference type="Proteomes" id="UP001144341"/>
    </source>
</evidence>
<accession>A0ABT4KW88</accession>
<keyword evidence="6 7" id="KW-0998">Cell outer membrane</keyword>
<keyword evidence="5 7" id="KW-0472">Membrane</keyword>
<evidence type="ECO:0000259" key="9">
    <source>
        <dbReference type="Pfam" id="PF07715"/>
    </source>
</evidence>
<evidence type="ECO:0000256" key="8">
    <source>
        <dbReference type="SAM" id="SignalP"/>
    </source>
</evidence>
<evidence type="ECO:0000256" key="6">
    <source>
        <dbReference type="ARBA" id="ARBA00023237"/>
    </source>
</evidence>
<evidence type="ECO:0000256" key="4">
    <source>
        <dbReference type="ARBA" id="ARBA00022692"/>
    </source>
</evidence>
<proteinExistence type="inferred from homology"/>
<comment type="subcellular location">
    <subcellularLocation>
        <location evidence="1 7">Cell outer membrane</location>
        <topology evidence="1 7">Multi-pass membrane protein</topology>
    </subcellularLocation>
</comment>
<dbReference type="NCBIfam" id="TIGR04057">
    <property type="entry name" value="SusC_RagA_signa"/>
    <property type="match status" value="1"/>
</dbReference>
<gene>
    <name evidence="10" type="ORF">O0931_07770</name>
</gene>
<protein>
    <submittedName>
        <fullName evidence="10">SusC/RagA family TonB-linked outer membrane protein</fullName>
    </submittedName>
</protein>
<keyword evidence="3 7" id="KW-1134">Transmembrane beta strand</keyword>
<dbReference type="Pfam" id="PF07715">
    <property type="entry name" value="Plug"/>
    <property type="match status" value="1"/>
</dbReference>
<evidence type="ECO:0000313" key="10">
    <source>
        <dbReference type="EMBL" id="MCZ4223194.1"/>
    </source>
</evidence>
<dbReference type="NCBIfam" id="TIGR04056">
    <property type="entry name" value="OMP_RagA_SusC"/>
    <property type="match status" value="1"/>
</dbReference>
<keyword evidence="8" id="KW-0732">Signal</keyword>
<dbReference type="PROSITE" id="PS52016">
    <property type="entry name" value="TONB_DEPENDENT_REC_3"/>
    <property type="match status" value="1"/>
</dbReference>
<dbReference type="Gene3D" id="2.40.170.20">
    <property type="entry name" value="TonB-dependent receptor, beta-barrel domain"/>
    <property type="match status" value="1"/>
</dbReference>
<evidence type="ECO:0000256" key="1">
    <source>
        <dbReference type="ARBA" id="ARBA00004571"/>
    </source>
</evidence>
<dbReference type="InterPro" id="IPR039426">
    <property type="entry name" value="TonB-dep_rcpt-like"/>
</dbReference>
<dbReference type="RefSeq" id="WP_269414994.1">
    <property type="nucleotide sequence ID" value="NZ_JAPWGL010000002.1"/>
</dbReference>
<name>A0ABT4KW88_9SPHI</name>
<reference evidence="10" key="1">
    <citation type="submission" date="2022-12" db="EMBL/GenBank/DDBJ databases">
        <title>Genome sequence of SJ11.</title>
        <authorList>
            <person name="Woo H."/>
        </authorList>
    </citation>
    <scope>NUCLEOTIDE SEQUENCE</scope>
    <source>
        <strain evidence="10">SJ11</strain>
    </source>
</reference>
<dbReference type="Gene3D" id="2.170.130.10">
    <property type="entry name" value="TonB-dependent receptor, plug domain"/>
    <property type="match status" value="1"/>
</dbReference>
<evidence type="ECO:0000256" key="2">
    <source>
        <dbReference type="ARBA" id="ARBA00022448"/>
    </source>
</evidence>
<dbReference type="Proteomes" id="UP001144341">
    <property type="component" value="Unassembled WGS sequence"/>
</dbReference>
<comment type="caution">
    <text evidence="10">The sequence shown here is derived from an EMBL/GenBank/DDBJ whole genome shotgun (WGS) entry which is preliminary data.</text>
</comment>
<dbReference type="InterPro" id="IPR023996">
    <property type="entry name" value="TonB-dep_OMP_SusC/RagA"/>
</dbReference>
<sequence length="1059" mass="115535">MKKQLLLIFILSFITLSSVFAQNRTITGKVTSADDGQGLPGVSVSIVGSQGGVSTSNDGSFKINVPASAKALQFSIIGFTTRTVNLTTSTIVSVSLESEARNLQDVVINVAYGTAKKGAITGSVSNLSAADLEKRTVTNITAALQGSAPGISVAASNGQPGSSAGIRIRGFGSFSASNTPLYVLDGSVYDGSIGDINQNDIESISVLKDASSSALYGARGANGVVLITTKRGKMGEPKIGATVVQGFSERGVPEYERVNAFEYYPLVWQGIKNNLMYTATPASTESAASTKASADVFTNLVYNPFNVPGNQIVGTDGKINPNASLLYDDFDWYKAMARTGKRTDANLNLSGRNDKTDYFVSMGYLKDQGFNIKSDYQRFNARVNVNSQVKSWLKTGLNVSGSFTTANTANDAATGSGASFINAFSFARGIGPIYPVHAFDASGNPIMNSLTGAQWYDYGLHPGAVSRPSGASPGRHVVYETLLNEYLNRRNQVSARSYVEVRFLKDFTFVPTFSVDLRNSNTNTYQNPTVGDGQTQKGYKSQSTNTILSYTFNQVLNYNKTFGNHTFSGLVAHENYDYNYRTFNASRTGLILEGNTEFANFVNSNSSGGQADNDRIESYFSKFAYNYKEKYFLDASIRRDASSRFSAQSRWGTFFSVGGGWAINKDFFQNVSWLDDLRLKASYGQVGNNAILSDGSNVYYADRAFYDLGFSNGTEPGALLTSVANPTLKWESQNTFNTGVSFSLFKKRLYGEVEYFKKNVNNLLFSVPQPLSDPVTSINKNIGSMYNAGVEIMLGADVVRTKDFTWNLLTNWTFLKNKVTKLPAETPTIVSGTKRREVGYDYYQFWLRQYAGVDPTDGAALYIPDYTTTILPANKRTVNGVEYVTTQSNALFDRSGSAIPDLMGSFTNTFSYKNLSLSVLVNYQIGGKFYDSVYAGLMTTSAYGAALHKDLLQAWTQTNTSSNIPRADFGNSTNISAASTRWLIDASYLAIRNVNLSYSLPKAWLRKVDLSNARLFVTGENLHLFSRRKGLNPSESFDGTNSNLYPQARILSVGLNASF</sequence>
<dbReference type="InterPro" id="IPR012910">
    <property type="entry name" value="Plug_dom"/>
</dbReference>
<dbReference type="EMBL" id="JAPWGL010000002">
    <property type="protein sequence ID" value="MCZ4223194.1"/>
    <property type="molecule type" value="Genomic_DNA"/>
</dbReference>
<dbReference type="InterPro" id="IPR023997">
    <property type="entry name" value="TonB-dep_OMP_SusC/RagA_CS"/>
</dbReference>
<dbReference type="InterPro" id="IPR036942">
    <property type="entry name" value="Beta-barrel_TonB_sf"/>
</dbReference>
<evidence type="ECO:0000256" key="5">
    <source>
        <dbReference type="ARBA" id="ARBA00023136"/>
    </source>
</evidence>
<keyword evidence="2 7" id="KW-0813">Transport</keyword>
<feature type="domain" description="TonB-dependent receptor plug" evidence="9">
    <location>
        <begin position="119"/>
        <end position="224"/>
    </location>
</feature>
<dbReference type="Gene3D" id="2.60.40.1120">
    <property type="entry name" value="Carboxypeptidase-like, regulatory domain"/>
    <property type="match status" value="1"/>
</dbReference>
<comment type="similarity">
    <text evidence="7">Belongs to the TonB-dependent receptor family.</text>
</comment>
<keyword evidence="4 7" id="KW-0812">Transmembrane</keyword>
<keyword evidence="11" id="KW-1185">Reference proteome</keyword>
<feature type="signal peptide" evidence="8">
    <location>
        <begin position="1"/>
        <end position="21"/>
    </location>
</feature>
<evidence type="ECO:0000256" key="7">
    <source>
        <dbReference type="PROSITE-ProRule" id="PRU01360"/>
    </source>
</evidence>
<evidence type="ECO:0000256" key="3">
    <source>
        <dbReference type="ARBA" id="ARBA00022452"/>
    </source>
</evidence>
<dbReference type="InterPro" id="IPR037066">
    <property type="entry name" value="Plug_dom_sf"/>
</dbReference>
<dbReference type="SUPFAM" id="SSF56935">
    <property type="entry name" value="Porins"/>
    <property type="match status" value="1"/>
</dbReference>